<keyword evidence="2" id="KW-0479">Metal-binding</keyword>
<evidence type="ECO:0000259" key="7">
    <source>
        <dbReference type="Pfam" id="PF01368"/>
    </source>
</evidence>
<proteinExistence type="predicted"/>
<feature type="region of interest" description="Disordered" evidence="5">
    <location>
        <begin position="799"/>
        <end position="830"/>
    </location>
</feature>
<keyword evidence="4" id="KW-0464">Manganese</keyword>
<evidence type="ECO:0000256" key="6">
    <source>
        <dbReference type="SAM" id="SignalP"/>
    </source>
</evidence>
<dbReference type="InterPro" id="IPR004097">
    <property type="entry name" value="DHHA2"/>
</dbReference>
<evidence type="ECO:0000313" key="10">
    <source>
        <dbReference type="Proteomes" id="UP000602905"/>
    </source>
</evidence>
<sequence>MLKLNVVLIYGALLLRGVSAGSVFAHFMAQNSYSYGQGDWANDINTAAGIGIDGFVLNLAGFDWEADRINKAYAAAEQRGSFSFFYSFDMGYSVWDISRMTTQITAHASSPRTYRWNGKVLVSTYGGSDRGDAFWSQLKTSCANAGVQIVFAPAFTDYRNPDGASGLVGKFSSIDGFFNWWSWPEDNGQLLTTFKEMGGTQNWVQLSDTLWDYRWKQAINDVKPDIVEIVTWNDYAESHYIGDINPNVYLDPTVSQYYKSGSAPAVGKDQVVFWYRNHPKGVSCSQGDRPRNSQYPVDAVFALALLTSPATVTLDIGSNHFQWNAPAGSSMGSVPFPPEDTQIPYIQIIRNGIKVKDGYGSTYVTNSCPIYNFNPAHRADSLSTMIPLTILAAVSASLAAPLGQVQLGGDVHILHGTLSSWARSVKKDFLSDIRACAPAIRTNTTSQSEACARASEWSIVMGNEAGDLDSLTSAIAWAFYLAHENMDDNNTKGKGNKGKKGKHHNPKERPVVPLLQTEEDAIDLRPENKLALREYGNMRRGHADILTIDELPLPPGEIAPHLGGIYLVDHNRLRSDWGEAGAKIVKGVLDHHNDLELYPNAKPRVIEPTGSCASLVVHEILQLWDKDDDDRVYNERECVDKTAFKQKQHPTDIPTELADLLLAVIALDTDDFHRGTGRDLHASKAVWRWSSFCGDGEDRDDVMDRLDKELGTAKKDLRHLNVRDLLRRDWKGDIIPAPNASAPALHLGIASIPVSMRNQIARVGNHTPAAWFEAEKAWTKEIYADVSLALTSYREGGIGDESIPSNFDDEDDNDNDNDDDDDDGDTKKGAKRREIALVVQDGRRLTRDMANSLFETIKSEIETASELNVTAWTIDLGGQRRAIWDQFYTKASRKVVRPVVERAVEGWYGQPVYRQLLGEA</sequence>
<dbReference type="OrthoDB" id="374045at2759"/>
<feature type="region of interest" description="Disordered" evidence="5">
    <location>
        <begin position="488"/>
        <end position="508"/>
    </location>
</feature>
<dbReference type="Gene3D" id="3.90.1640.10">
    <property type="entry name" value="inorganic pyrophosphatase (n-terminal core)"/>
    <property type="match status" value="1"/>
</dbReference>
<feature type="non-terminal residue" evidence="9">
    <location>
        <position position="1"/>
    </location>
</feature>
<dbReference type="CDD" id="cd11577">
    <property type="entry name" value="GH71"/>
    <property type="match status" value="1"/>
</dbReference>
<dbReference type="PANTHER" id="PTHR12112">
    <property type="entry name" value="BNIP - RELATED"/>
    <property type="match status" value="1"/>
</dbReference>
<accession>A0A8H7LX60</accession>
<dbReference type="Proteomes" id="UP000602905">
    <property type="component" value="Unassembled WGS sequence"/>
</dbReference>
<dbReference type="Pfam" id="PF01368">
    <property type="entry name" value="DHH"/>
    <property type="match status" value="1"/>
</dbReference>
<evidence type="ECO:0000313" key="9">
    <source>
        <dbReference type="EMBL" id="KAF8710740.1"/>
    </source>
</evidence>
<dbReference type="InterPro" id="IPR005197">
    <property type="entry name" value="Glyco_hydro_71"/>
</dbReference>
<gene>
    <name evidence="9" type="ORF">RHS03_01920</name>
</gene>
<feature type="domain" description="DDH" evidence="7">
    <location>
        <begin position="459"/>
        <end position="663"/>
    </location>
</feature>
<dbReference type="InterPro" id="IPR038763">
    <property type="entry name" value="DHH_sf"/>
</dbReference>
<dbReference type="Pfam" id="PF03659">
    <property type="entry name" value="Glyco_hydro_71"/>
    <property type="match status" value="2"/>
</dbReference>
<evidence type="ECO:0000259" key="8">
    <source>
        <dbReference type="Pfam" id="PF02833"/>
    </source>
</evidence>
<feature type="signal peptide" evidence="6">
    <location>
        <begin position="1"/>
        <end position="20"/>
    </location>
</feature>
<dbReference type="EMBL" id="JACYCD010000047">
    <property type="protein sequence ID" value="KAF8710740.1"/>
    <property type="molecule type" value="Genomic_DNA"/>
</dbReference>
<evidence type="ECO:0000256" key="1">
    <source>
        <dbReference type="ARBA" id="ARBA00001936"/>
    </source>
</evidence>
<dbReference type="AlphaFoldDB" id="A0A8H7LX60"/>
<dbReference type="Gene3D" id="3.20.20.80">
    <property type="entry name" value="Glycosidases"/>
    <property type="match status" value="1"/>
</dbReference>
<feature type="domain" description="DHHA2" evidence="8">
    <location>
        <begin position="708"/>
        <end position="903"/>
    </location>
</feature>
<dbReference type="PANTHER" id="PTHR12112:SF20">
    <property type="entry name" value="EXOPOLYPHOSPHATASE"/>
    <property type="match status" value="1"/>
</dbReference>
<dbReference type="InterPro" id="IPR001667">
    <property type="entry name" value="DDH_dom"/>
</dbReference>
<evidence type="ECO:0000256" key="5">
    <source>
        <dbReference type="SAM" id="MobiDB-lite"/>
    </source>
</evidence>
<feature type="compositionally biased region" description="Basic residues" evidence="5">
    <location>
        <begin position="494"/>
        <end position="506"/>
    </location>
</feature>
<comment type="caution">
    <text evidence="9">The sequence shown here is derived from an EMBL/GenBank/DDBJ whole genome shotgun (WGS) entry which is preliminary data.</text>
</comment>
<comment type="cofactor">
    <cofactor evidence="1">
        <name>Mn(2+)</name>
        <dbReference type="ChEBI" id="CHEBI:29035"/>
    </cofactor>
</comment>
<dbReference type="GO" id="GO:0051118">
    <property type="term" value="F:glucan endo-1,3-alpha-glucosidase activity"/>
    <property type="evidence" value="ECO:0007669"/>
    <property type="project" value="InterPro"/>
</dbReference>
<dbReference type="GO" id="GO:0005737">
    <property type="term" value="C:cytoplasm"/>
    <property type="evidence" value="ECO:0007669"/>
    <property type="project" value="InterPro"/>
</dbReference>
<evidence type="ECO:0000256" key="3">
    <source>
        <dbReference type="ARBA" id="ARBA00022801"/>
    </source>
</evidence>
<keyword evidence="6" id="KW-0732">Signal</keyword>
<dbReference type="SUPFAM" id="SSF64182">
    <property type="entry name" value="DHH phosphoesterases"/>
    <property type="match status" value="1"/>
</dbReference>
<dbReference type="InterPro" id="IPR038222">
    <property type="entry name" value="DHHA2_dom_sf"/>
</dbReference>
<evidence type="ECO:0000256" key="4">
    <source>
        <dbReference type="ARBA" id="ARBA00023211"/>
    </source>
</evidence>
<evidence type="ECO:0000256" key="2">
    <source>
        <dbReference type="ARBA" id="ARBA00022723"/>
    </source>
</evidence>
<feature type="compositionally biased region" description="Acidic residues" evidence="5">
    <location>
        <begin position="807"/>
        <end position="824"/>
    </location>
</feature>
<organism evidence="9 10">
    <name type="scientific">Rhizoctonia solani</name>
    <dbReference type="NCBI Taxonomy" id="456999"/>
    <lineage>
        <taxon>Eukaryota</taxon>
        <taxon>Fungi</taxon>
        <taxon>Dikarya</taxon>
        <taxon>Basidiomycota</taxon>
        <taxon>Agaricomycotina</taxon>
        <taxon>Agaricomycetes</taxon>
        <taxon>Cantharellales</taxon>
        <taxon>Ceratobasidiaceae</taxon>
        <taxon>Rhizoctonia</taxon>
    </lineage>
</organism>
<dbReference type="GO" id="GO:0004309">
    <property type="term" value="F:exopolyphosphatase activity"/>
    <property type="evidence" value="ECO:0007669"/>
    <property type="project" value="TreeGrafter"/>
</dbReference>
<protein>
    <submittedName>
        <fullName evidence="9">Glycosyl hydrolase family 71</fullName>
    </submittedName>
</protein>
<feature type="chain" id="PRO_5034485800" evidence="6">
    <location>
        <begin position="21"/>
        <end position="920"/>
    </location>
</feature>
<dbReference type="Gene3D" id="3.10.310.20">
    <property type="entry name" value="DHHA2 domain"/>
    <property type="match status" value="1"/>
</dbReference>
<reference evidence="9" key="1">
    <citation type="submission" date="2020-09" db="EMBL/GenBank/DDBJ databases">
        <title>Comparative genome analyses of four rice-infecting Rhizoctonia solani isolates reveal extensive enrichment of homogalacturonan modification genes.</title>
        <authorList>
            <person name="Lee D.-Y."/>
            <person name="Jeon J."/>
            <person name="Kim K.-T."/>
            <person name="Cheong K."/>
            <person name="Song H."/>
            <person name="Choi G."/>
            <person name="Ko J."/>
            <person name="Opiyo S.O."/>
            <person name="Zuo S."/>
            <person name="Madhav S."/>
            <person name="Lee Y.-H."/>
            <person name="Wang G.-L."/>
        </authorList>
    </citation>
    <scope>NUCLEOTIDE SEQUENCE</scope>
    <source>
        <strain evidence="9">AG1-IA WGL</strain>
    </source>
</reference>
<dbReference type="GO" id="GO:0046872">
    <property type="term" value="F:metal ion binding"/>
    <property type="evidence" value="ECO:0007669"/>
    <property type="project" value="UniProtKB-KW"/>
</dbReference>
<dbReference type="Pfam" id="PF02833">
    <property type="entry name" value="DHHA2"/>
    <property type="match status" value="1"/>
</dbReference>
<name>A0A8H7LX60_9AGAM</name>
<keyword evidence="3 9" id="KW-0378">Hydrolase</keyword>